<comment type="caution">
    <text evidence="1">The sequence shown here is derived from an EMBL/GenBank/DDBJ whole genome shotgun (WGS) entry which is preliminary data.</text>
</comment>
<accession>A0ACB8ZPH3</accession>
<reference evidence="2" key="1">
    <citation type="journal article" date="2022" name="Mol. Ecol. Resour.">
        <title>The genomes of chicory, endive, great burdock and yacon provide insights into Asteraceae palaeo-polyploidization history and plant inulin production.</title>
        <authorList>
            <person name="Fan W."/>
            <person name="Wang S."/>
            <person name="Wang H."/>
            <person name="Wang A."/>
            <person name="Jiang F."/>
            <person name="Liu H."/>
            <person name="Zhao H."/>
            <person name="Xu D."/>
            <person name="Zhang Y."/>
        </authorList>
    </citation>
    <scope>NUCLEOTIDE SEQUENCE [LARGE SCALE GENOMIC DNA]</scope>
    <source>
        <strain evidence="2">cv. Punajuju</strain>
    </source>
</reference>
<organism evidence="1 2">
    <name type="scientific">Cichorium intybus</name>
    <name type="common">Chicory</name>
    <dbReference type="NCBI Taxonomy" id="13427"/>
    <lineage>
        <taxon>Eukaryota</taxon>
        <taxon>Viridiplantae</taxon>
        <taxon>Streptophyta</taxon>
        <taxon>Embryophyta</taxon>
        <taxon>Tracheophyta</taxon>
        <taxon>Spermatophyta</taxon>
        <taxon>Magnoliopsida</taxon>
        <taxon>eudicotyledons</taxon>
        <taxon>Gunneridae</taxon>
        <taxon>Pentapetalae</taxon>
        <taxon>asterids</taxon>
        <taxon>campanulids</taxon>
        <taxon>Asterales</taxon>
        <taxon>Asteraceae</taxon>
        <taxon>Cichorioideae</taxon>
        <taxon>Cichorieae</taxon>
        <taxon>Cichoriinae</taxon>
        <taxon>Cichorium</taxon>
    </lineage>
</organism>
<dbReference type="Proteomes" id="UP001055811">
    <property type="component" value="Linkage Group LG08"/>
</dbReference>
<proteinExistence type="predicted"/>
<evidence type="ECO:0000313" key="2">
    <source>
        <dbReference type="Proteomes" id="UP001055811"/>
    </source>
</evidence>
<sequence length="163" mass="18982">MAGMETHMVLTYTWNEDDASPSADYVCDRSTKNSLRLKKLQPRTHLVECPPKERHQNWCIHTQQVNHRRENEQELKLSWSIDVLLKMDLLEKIAPTWMNVSLRMKDDPVTDRTFGRVLEMYAYAVASALHGVQHILRKDFMSQRTLVKMVNEATANIPGWDTS</sequence>
<gene>
    <name evidence="1" type="ORF">L2E82_44028</name>
</gene>
<keyword evidence="2" id="KW-1185">Reference proteome</keyword>
<protein>
    <submittedName>
        <fullName evidence="1">Uncharacterized protein</fullName>
    </submittedName>
</protein>
<name>A0ACB8ZPH3_CICIN</name>
<dbReference type="EMBL" id="CM042016">
    <property type="protein sequence ID" value="KAI3699604.1"/>
    <property type="molecule type" value="Genomic_DNA"/>
</dbReference>
<reference evidence="1 2" key="2">
    <citation type="journal article" date="2022" name="Mol. Ecol. Resour.">
        <title>The genomes of chicory, endive, great burdock and yacon provide insights into Asteraceae paleo-polyploidization history and plant inulin production.</title>
        <authorList>
            <person name="Fan W."/>
            <person name="Wang S."/>
            <person name="Wang H."/>
            <person name="Wang A."/>
            <person name="Jiang F."/>
            <person name="Liu H."/>
            <person name="Zhao H."/>
            <person name="Xu D."/>
            <person name="Zhang Y."/>
        </authorList>
    </citation>
    <scope>NUCLEOTIDE SEQUENCE [LARGE SCALE GENOMIC DNA]</scope>
    <source>
        <strain evidence="2">cv. Punajuju</strain>
        <tissue evidence="1">Leaves</tissue>
    </source>
</reference>
<evidence type="ECO:0000313" key="1">
    <source>
        <dbReference type="EMBL" id="KAI3699604.1"/>
    </source>
</evidence>